<sequence length="194" mass="21174">MEVQRIYKKEGKTLTLVRADKTCYKRRTYYVSQHSWFQRIGGANAICNPVCANGGTCVAPNQCSCPSIVGGDNCQEPTTCLHLQPCFPGICNVSSCLCEEGFGGNSCLQLESPQTATKVIDFEAIFDPYVPYPPLCINGSSLGIVSAHSRVILSKIGREEGTKDISLNETFTFPGSYNESSPFTDVLKCNISYD</sequence>
<evidence type="ECO:0000259" key="2">
    <source>
        <dbReference type="PROSITE" id="PS50026"/>
    </source>
</evidence>
<comment type="caution">
    <text evidence="1">Lacks conserved residue(s) required for the propagation of feature annotation.</text>
</comment>
<organism evidence="3 4">
    <name type="scientific">Magallana gigas</name>
    <name type="common">Pacific oyster</name>
    <name type="synonym">Crassostrea gigas</name>
    <dbReference type="NCBI Taxonomy" id="29159"/>
    <lineage>
        <taxon>Eukaryota</taxon>
        <taxon>Metazoa</taxon>
        <taxon>Spiralia</taxon>
        <taxon>Lophotrochozoa</taxon>
        <taxon>Mollusca</taxon>
        <taxon>Bivalvia</taxon>
        <taxon>Autobranchia</taxon>
        <taxon>Pteriomorphia</taxon>
        <taxon>Ostreida</taxon>
        <taxon>Ostreoidea</taxon>
        <taxon>Ostreidae</taxon>
        <taxon>Magallana</taxon>
    </lineage>
</organism>
<dbReference type="PROSITE" id="PS50026">
    <property type="entry name" value="EGF_3"/>
    <property type="match status" value="1"/>
</dbReference>
<feature type="disulfide bond" evidence="1">
    <location>
        <begin position="47"/>
        <end position="57"/>
    </location>
</feature>
<protein>
    <recommendedName>
        <fullName evidence="2">EGF-like domain-containing protein</fullName>
    </recommendedName>
</protein>
<name>A0A8W8KZY2_MAGGI</name>
<keyword evidence="1" id="KW-0245">EGF-like domain</keyword>
<dbReference type="Proteomes" id="UP000005408">
    <property type="component" value="Unassembled WGS sequence"/>
</dbReference>
<keyword evidence="1" id="KW-1015">Disulfide bond</keyword>
<feature type="domain" description="EGF-like" evidence="2">
    <location>
        <begin position="43"/>
        <end position="75"/>
    </location>
</feature>
<dbReference type="InterPro" id="IPR000742">
    <property type="entry name" value="EGF"/>
</dbReference>
<accession>A0A8W8KZY2</accession>
<evidence type="ECO:0000256" key="1">
    <source>
        <dbReference type="PROSITE-ProRule" id="PRU00076"/>
    </source>
</evidence>
<proteinExistence type="predicted"/>
<evidence type="ECO:0000313" key="4">
    <source>
        <dbReference type="Proteomes" id="UP000005408"/>
    </source>
</evidence>
<evidence type="ECO:0000313" key="3">
    <source>
        <dbReference type="EnsemblMetazoa" id="G2570.1:cds"/>
    </source>
</evidence>
<dbReference type="PROSITE" id="PS00022">
    <property type="entry name" value="EGF_1"/>
    <property type="match status" value="1"/>
</dbReference>
<feature type="disulfide bond" evidence="1">
    <location>
        <begin position="65"/>
        <end position="74"/>
    </location>
</feature>
<reference evidence="3" key="1">
    <citation type="submission" date="2022-08" db="UniProtKB">
        <authorList>
            <consortium name="EnsemblMetazoa"/>
        </authorList>
    </citation>
    <scope>IDENTIFICATION</scope>
    <source>
        <strain evidence="3">05x7-T-G4-1.051#20</strain>
    </source>
</reference>
<dbReference type="Gene3D" id="2.10.25.10">
    <property type="entry name" value="Laminin"/>
    <property type="match status" value="1"/>
</dbReference>
<keyword evidence="4" id="KW-1185">Reference proteome</keyword>
<dbReference type="AlphaFoldDB" id="A0A8W8KZY2"/>
<dbReference type="EnsemblMetazoa" id="G2570.1">
    <property type="protein sequence ID" value="G2570.1:cds"/>
    <property type="gene ID" value="G2570"/>
</dbReference>